<dbReference type="Proteomes" id="UP001319870">
    <property type="component" value="Unassembled WGS sequence"/>
</dbReference>
<organism evidence="1 2">
    <name type="scientific">Isoptericola luteus</name>
    <dbReference type="NCBI Taxonomy" id="2879484"/>
    <lineage>
        <taxon>Bacteria</taxon>
        <taxon>Bacillati</taxon>
        <taxon>Actinomycetota</taxon>
        <taxon>Actinomycetes</taxon>
        <taxon>Micrococcales</taxon>
        <taxon>Promicromonosporaceae</taxon>
        <taxon>Isoptericola</taxon>
    </lineage>
</organism>
<evidence type="ECO:0000313" key="1">
    <source>
        <dbReference type="EMBL" id="MCA5892327.1"/>
    </source>
</evidence>
<protein>
    <submittedName>
        <fullName evidence="1">Uncharacterized protein</fullName>
    </submittedName>
</protein>
<evidence type="ECO:0000313" key="2">
    <source>
        <dbReference type="Proteomes" id="UP001319870"/>
    </source>
</evidence>
<keyword evidence="2" id="KW-1185">Reference proteome</keyword>
<dbReference type="EMBL" id="JAIXCQ010000001">
    <property type="protein sequence ID" value="MCA5892327.1"/>
    <property type="molecule type" value="Genomic_DNA"/>
</dbReference>
<reference evidence="1 2" key="1">
    <citation type="submission" date="2021-09" db="EMBL/GenBank/DDBJ databases">
        <title>Isoptericola luteus sp. nov., a novel bacterium isolated from Harbin, the capital city of Heilongjiang province.</title>
        <authorList>
            <person name="Li J."/>
        </authorList>
    </citation>
    <scope>NUCLEOTIDE SEQUENCE [LARGE SCALE GENOMIC DNA]</scope>
    <source>
        <strain evidence="1 2">NEAU-Y5</strain>
    </source>
</reference>
<gene>
    <name evidence="1" type="ORF">LEP48_03045</name>
</gene>
<name>A0ABS7ZCZ6_9MICO</name>
<proteinExistence type="predicted"/>
<comment type="caution">
    <text evidence="1">The sequence shown here is derived from an EMBL/GenBank/DDBJ whole genome shotgun (WGS) entry which is preliminary data.</text>
</comment>
<sequence>MEHRRRALDAGPAEHLLLPASVIEVAGRLPLWRAFSGLDEHALLLSPLSATPLPMPWTVPDGRRRWPELRPEAMWHPLLWLPARLSAPAVRRDPLTGAPEGETYDEWATRVVLEMTESSPVVVDDRPWVLLHDPGREHVVRPAGPQDDRLVPLFDPATGTWLDVLSTVGLDVDEPGDVARVRDWLDGGTDADLDGIDLDRFLHAAGRNPEWARDRAARPLLAPGSARTYVDDLRDASSALVARELDGEVARLDGDRLPPREAGRRLGLLARLASTFLSPRVDSADDIGLALGLATARADRATTPEQARSAAEVLRAVLGSVAETSAIGIERLEVRAVIETAEVRERVATITAALRDSA</sequence>
<accession>A0ABS7ZCZ6</accession>
<dbReference type="RefSeq" id="WP_225564076.1">
    <property type="nucleotide sequence ID" value="NZ_JAIXCQ010000001.1"/>
</dbReference>